<dbReference type="AlphaFoldDB" id="A0A8D8I4X9"/>
<evidence type="ECO:0000256" key="1">
    <source>
        <dbReference type="SAM" id="SignalP"/>
    </source>
</evidence>
<reference evidence="2" key="1">
    <citation type="submission" date="2021-05" db="EMBL/GenBank/DDBJ databases">
        <authorList>
            <person name="Alioto T."/>
            <person name="Alioto T."/>
            <person name="Gomez Garrido J."/>
        </authorList>
    </citation>
    <scope>NUCLEOTIDE SEQUENCE</scope>
</reference>
<feature type="chain" id="PRO_5036260978" evidence="1">
    <location>
        <begin position="20"/>
        <end position="126"/>
    </location>
</feature>
<keyword evidence="1" id="KW-0732">Signal</keyword>
<name>A0A8D8I4X9_CULPI</name>
<sequence length="126" mass="14368">MMVKLLVALVVLLAGIVIGAKDCLNKSPFQFHELKQPVHSGRVSATLEAVFNRKGFNYTVLEGHTCRNTSGTVFWYHVILDGEDDGRSEVSVLEQRNGVKRVRVDYLVRENGQQNYVYRWKMALIK</sequence>
<evidence type="ECO:0000313" key="2">
    <source>
        <dbReference type="EMBL" id="CAG6545517.1"/>
    </source>
</evidence>
<feature type="signal peptide" evidence="1">
    <location>
        <begin position="1"/>
        <end position="19"/>
    </location>
</feature>
<proteinExistence type="predicted"/>
<organism evidence="2">
    <name type="scientific">Culex pipiens</name>
    <name type="common">House mosquito</name>
    <dbReference type="NCBI Taxonomy" id="7175"/>
    <lineage>
        <taxon>Eukaryota</taxon>
        <taxon>Metazoa</taxon>
        <taxon>Ecdysozoa</taxon>
        <taxon>Arthropoda</taxon>
        <taxon>Hexapoda</taxon>
        <taxon>Insecta</taxon>
        <taxon>Pterygota</taxon>
        <taxon>Neoptera</taxon>
        <taxon>Endopterygota</taxon>
        <taxon>Diptera</taxon>
        <taxon>Nematocera</taxon>
        <taxon>Culicoidea</taxon>
        <taxon>Culicidae</taxon>
        <taxon>Culicinae</taxon>
        <taxon>Culicini</taxon>
        <taxon>Culex</taxon>
        <taxon>Culex</taxon>
    </lineage>
</organism>
<dbReference type="EMBL" id="HBUE01339347">
    <property type="protein sequence ID" value="CAG6597665.1"/>
    <property type="molecule type" value="Transcribed_RNA"/>
</dbReference>
<protein>
    <submittedName>
        <fullName evidence="2">(northern house mosquito) hypothetical protein</fullName>
    </submittedName>
</protein>
<accession>A0A8D8I4X9</accession>
<dbReference type="EMBL" id="HBUE01232517">
    <property type="protein sequence ID" value="CAG6545517.1"/>
    <property type="molecule type" value="Transcribed_RNA"/>
</dbReference>